<evidence type="ECO:0000256" key="1">
    <source>
        <dbReference type="ARBA" id="ARBA00008791"/>
    </source>
</evidence>
<accession>A0A6P2C4H2</accession>
<evidence type="ECO:0000259" key="2">
    <source>
        <dbReference type="Pfam" id="PF00582"/>
    </source>
</evidence>
<comment type="caution">
    <text evidence="3">The sequence shown here is derived from an EMBL/GenBank/DDBJ whole genome shotgun (WGS) entry which is preliminary data.</text>
</comment>
<dbReference type="AlphaFoldDB" id="A0A6P2C4H2"/>
<gene>
    <name evidence="3" type="ORF">EAS64_12295</name>
</gene>
<dbReference type="Gene3D" id="3.40.50.620">
    <property type="entry name" value="HUPs"/>
    <property type="match status" value="1"/>
</dbReference>
<dbReference type="PANTHER" id="PTHR46553">
    <property type="entry name" value="ADENINE NUCLEOTIDE ALPHA HYDROLASES-LIKE SUPERFAMILY PROTEIN"/>
    <property type="match status" value="1"/>
</dbReference>
<keyword evidence="4" id="KW-1185">Reference proteome</keyword>
<dbReference type="CDD" id="cd23659">
    <property type="entry name" value="USP_At3g01520-like"/>
    <property type="match status" value="1"/>
</dbReference>
<reference evidence="3 4" key="1">
    <citation type="submission" date="2018-11" db="EMBL/GenBank/DDBJ databases">
        <title>Trebonia kvetii gen.nov., sp.nov., a novel acidophilic actinobacterium, and proposal of the new actinobacterial family Treboniaceae fam. nov.</title>
        <authorList>
            <person name="Rapoport D."/>
            <person name="Sagova-Mareckova M."/>
            <person name="Sedlacek I."/>
            <person name="Provaznik J."/>
            <person name="Kralova S."/>
            <person name="Pavlinic D."/>
            <person name="Benes V."/>
            <person name="Kopecky J."/>
        </authorList>
    </citation>
    <scope>NUCLEOTIDE SEQUENCE [LARGE SCALE GENOMIC DNA]</scope>
    <source>
        <strain evidence="3 4">15Tr583</strain>
    </source>
</reference>
<dbReference type="OrthoDB" id="6174426at2"/>
<feature type="domain" description="UspA" evidence="2">
    <location>
        <begin position="12"/>
        <end position="148"/>
    </location>
</feature>
<dbReference type="Pfam" id="PF00582">
    <property type="entry name" value="Usp"/>
    <property type="match status" value="1"/>
</dbReference>
<organism evidence="3 4">
    <name type="scientific">Trebonia kvetii</name>
    <dbReference type="NCBI Taxonomy" id="2480626"/>
    <lineage>
        <taxon>Bacteria</taxon>
        <taxon>Bacillati</taxon>
        <taxon>Actinomycetota</taxon>
        <taxon>Actinomycetes</taxon>
        <taxon>Streptosporangiales</taxon>
        <taxon>Treboniaceae</taxon>
        <taxon>Trebonia</taxon>
    </lineage>
</organism>
<name>A0A6P2C4H2_9ACTN</name>
<comment type="similarity">
    <text evidence="1">Belongs to the universal stress protein A family.</text>
</comment>
<evidence type="ECO:0000313" key="4">
    <source>
        <dbReference type="Proteomes" id="UP000460272"/>
    </source>
</evidence>
<dbReference type="InterPro" id="IPR006015">
    <property type="entry name" value="Universal_stress_UspA"/>
</dbReference>
<dbReference type="PANTHER" id="PTHR46553:SF3">
    <property type="entry name" value="ADENINE NUCLEOTIDE ALPHA HYDROLASES-LIKE SUPERFAMILY PROTEIN"/>
    <property type="match status" value="1"/>
</dbReference>
<proteinExistence type="inferred from homology"/>
<dbReference type="InterPro" id="IPR006016">
    <property type="entry name" value="UspA"/>
</dbReference>
<dbReference type="InterPro" id="IPR014729">
    <property type="entry name" value="Rossmann-like_a/b/a_fold"/>
</dbReference>
<dbReference type="EMBL" id="RPFW01000002">
    <property type="protein sequence ID" value="TVZ05346.1"/>
    <property type="molecule type" value="Genomic_DNA"/>
</dbReference>
<sequence length="152" mass="16120">MGQRREKKMPGIIVGIDGSGHARDALEWAVNEAAIRHTPLTVLTVNQTVTGWGVPMSYPGDEELMEKARKAAEEETEVVLEKIAAESRPSVTVKAVTGLPGEALMNAAADADMIVVGSRGAGGFKRLLMGSVSTQVTHHAHCPVVVIPADRD</sequence>
<protein>
    <submittedName>
        <fullName evidence="3">Universal stress protein</fullName>
    </submittedName>
</protein>
<dbReference type="Proteomes" id="UP000460272">
    <property type="component" value="Unassembled WGS sequence"/>
</dbReference>
<evidence type="ECO:0000313" key="3">
    <source>
        <dbReference type="EMBL" id="TVZ05346.1"/>
    </source>
</evidence>
<dbReference type="PRINTS" id="PR01438">
    <property type="entry name" value="UNVRSLSTRESS"/>
</dbReference>
<dbReference type="SUPFAM" id="SSF52402">
    <property type="entry name" value="Adenine nucleotide alpha hydrolases-like"/>
    <property type="match status" value="1"/>
</dbReference>